<keyword evidence="3 7" id="KW-0813">Transport</keyword>
<evidence type="ECO:0000256" key="1">
    <source>
        <dbReference type="ARBA" id="ARBA00004141"/>
    </source>
</evidence>
<feature type="transmembrane region" description="Helical" evidence="9">
    <location>
        <begin position="312"/>
        <end position="334"/>
    </location>
</feature>
<dbReference type="VEuPathDB" id="FungiDB:BO97DRAFT_442459"/>
<dbReference type="Pfam" id="PF00083">
    <property type="entry name" value="Sugar_tr"/>
    <property type="match status" value="1"/>
</dbReference>
<dbReference type="InterPro" id="IPR003663">
    <property type="entry name" value="Sugar/inositol_transpt"/>
</dbReference>
<comment type="similarity">
    <text evidence="2 7">Belongs to the major facilitator superfamily. Sugar transporter (TC 2.A.1.1) family.</text>
</comment>
<evidence type="ECO:0000259" key="10">
    <source>
        <dbReference type="PROSITE" id="PS50850"/>
    </source>
</evidence>
<accession>A0A395HZT9</accession>
<dbReference type="SUPFAM" id="SSF103473">
    <property type="entry name" value="MFS general substrate transporter"/>
    <property type="match status" value="1"/>
</dbReference>
<keyword evidence="12" id="KW-1185">Reference proteome</keyword>
<dbReference type="InterPro" id="IPR050360">
    <property type="entry name" value="MFS_Sugar_Transporters"/>
</dbReference>
<feature type="coiled-coil region" evidence="8">
    <location>
        <begin position="234"/>
        <end position="261"/>
    </location>
</feature>
<dbReference type="Gene3D" id="1.20.1250.20">
    <property type="entry name" value="MFS general substrate transporter like domains"/>
    <property type="match status" value="1"/>
</dbReference>
<evidence type="ECO:0000256" key="5">
    <source>
        <dbReference type="ARBA" id="ARBA00022989"/>
    </source>
</evidence>
<dbReference type="PROSITE" id="PS50850">
    <property type="entry name" value="MFS"/>
    <property type="match status" value="1"/>
</dbReference>
<dbReference type="GO" id="GO:0005351">
    <property type="term" value="F:carbohydrate:proton symporter activity"/>
    <property type="evidence" value="ECO:0007669"/>
    <property type="project" value="TreeGrafter"/>
</dbReference>
<evidence type="ECO:0000256" key="8">
    <source>
        <dbReference type="SAM" id="Coils"/>
    </source>
</evidence>
<dbReference type="EMBL" id="KZ824279">
    <property type="protein sequence ID" value="RAL13451.1"/>
    <property type="molecule type" value="Genomic_DNA"/>
</dbReference>
<dbReference type="GeneID" id="37202551"/>
<feature type="domain" description="Major facilitator superfamily (MFS) profile" evidence="10">
    <location>
        <begin position="17"/>
        <end position="463"/>
    </location>
</feature>
<feature type="transmembrane region" description="Helical" evidence="9">
    <location>
        <begin position="434"/>
        <end position="459"/>
    </location>
</feature>
<reference evidence="11 12" key="1">
    <citation type="submission" date="2018-02" db="EMBL/GenBank/DDBJ databases">
        <title>The genomes of Aspergillus section Nigri reveals drivers in fungal speciation.</title>
        <authorList>
            <consortium name="DOE Joint Genome Institute"/>
            <person name="Vesth T.C."/>
            <person name="Nybo J."/>
            <person name="Theobald S."/>
            <person name="Brandl J."/>
            <person name="Frisvad J.C."/>
            <person name="Nielsen K.F."/>
            <person name="Lyhne E.K."/>
            <person name="Kogle M.E."/>
            <person name="Kuo A."/>
            <person name="Riley R."/>
            <person name="Clum A."/>
            <person name="Nolan M."/>
            <person name="Lipzen A."/>
            <person name="Salamov A."/>
            <person name="Henrissat B."/>
            <person name="Wiebenga A."/>
            <person name="De vries R.P."/>
            <person name="Grigoriev I.V."/>
            <person name="Mortensen U.H."/>
            <person name="Andersen M.R."/>
            <person name="Baker S.E."/>
        </authorList>
    </citation>
    <scope>NUCLEOTIDE SEQUENCE [LARGE SCALE GENOMIC DNA]</scope>
    <source>
        <strain evidence="11 12">CBS 101889</strain>
    </source>
</reference>
<evidence type="ECO:0000313" key="11">
    <source>
        <dbReference type="EMBL" id="RAL13451.1"/>
    </source>
</evidence>
<dbReference type="STRING" id="1450537.A0A395HZT9"/>
<feature type="transmembrane region" description="Helical" evidence="9">
    <location>
        <begin position="341"/>
        <end position="362"/>
    </location>
</feature>
<keyword evidence="4 9" id="KW-0812">Transmembrane</keyword>
<gene>
    <name evidence="11" type="ORF">BO97DRAFT_442459</name>
</gene>
<feature type="transmembrane region" description="Helical" evidence="9">
    <location>
        <begin position="410"/>
        <end position="428"/>
    </location>
</feature>
<dbReference type="InterPro" id="IPR036259">
    <property type="entry name" value="MFS_trans_sf"/>
</dbReference>
<dbReference type="PANTHER" id="PTHR48022:SF2">
    <property type="entry name" value="PLASTIDIC GLUCOSE TRANSPORTER 4"/>
    <property type="match status" value="1"/>
</dbReference>
<dbReference type="OrthoDB" id="6612291at2759"/>
<dbReference type="InterPro" id="IPR005828">
    <property type="entry name" value="MFS_sugar_transport-like"/>
</dbReference>
<evidence type="ECO:0000256" key="2">
    <source>
        <dbReference type="ARBA" id="ARBA00010992"/>
    </source>
</evidence>
<keyword evidence="5 9" id="KW-1133">Transmembrane helix</keyword>
<feature type="transmembrane region" description="Helical" evidence="9">
    <location>
        <begin position="158"/>
        <end position="176"/>
    </location>
</feature>
<evidence type="ECO:0000256" key="3">
    <source>
        <dbReference type="ARBA" id="ARBA00022448"/>
    </source>
</evidence>
<proteinExistence type="inferred from homology"/>
<organism evidence="11 12">
    <name type="scientific">Aspergillus homomorphus (strain CBS 101889)</name>
    <dbReference type="NCBI Taxonomy" id="1450537"/>
    <lineage>
        <taxon>Eukaryota</taxon>
        <taxon>Fungi</taxon>
        <taxon>Dikarya</taxon>
        <taxon>Ascomycota</taxon>
        <taxon>Pezizomycotina</taxon>
        <taxon>Eurotiomycetes</taxon>
        <taxon>Eurotiomycetidae</taxon>
        <taxon>Eurotiales</taxon>
        <taxon>Aspergillaceae</taxon>
        <taxon>Aspergillus</taxon>
        <taxon>Aspergillus subgen. Circumdati</taxon>
    </lineage>
</organism>
<evidence type="ECO:0000256" key="4">
    <source>
        <dbReference type="ARBA" id="ARBA00022692"/>
    </source>
</evidence>
<dbReference type="NCBIfam" id="TIGR00879">
    <property type="entry name" value="SP"/>
    <property type="match status" value="1"/>
</dbReference>
<dbReference type="PRINTS" id="PR00171">
    <property type="entry name" value="SUGRTRNSPORT"/>
</dbReference>
<evidence type="ECO:0000256" key="9">
    <source>
        <dbReference type="SAM" id="Phobius"/>
    </source>
</evidence>
<comment type="subcellular location">
    <subcellularLocation>
        <location evidence="1">Membrane</location>
        <topology evidence="1">Multi-pass membrane protein</topology>
    </subcellularLocation>
</comment>
<dbReference type="InterPro" id="IPR020846">
    <property type="entry name" value="MFS_dom"/>
</dbReference>
<feature type="transmembrane region" description="Helical" evidence="9">
    <location>
        <begin position="368"/>
        <end position="389"/>
    </location>
</feature>
<feature type="transmembrane region" description="Helical" evidence="9">
    <location>
        <begin position="183"/>
        <end position="203"/>
    </location>
</feature>
<evidence type="ECO:0000256" key="6">
    <source>
        <dbReference type="ARBA" id="ARBA00023136"/>
    </source>
</evidence>
<dbReference type="RefSeq" id="XP_025552605.1">
    <property type="nucleotide sequence ID" value="XM_025698262.1"/>
</dbReference>
<evidence type="ECO:0000256" key="7">
    <source>
        <dbReference type="RuleBase" id="RU003346"/>
    </source>
</evidence>
<keyword evidence="8" id="KW-0175">Coiled coil</keyword>
<keyword evidence="11" id="KW-0762">Sugar transport</keyword>
<sequence length="514" mass="56260">MVAPDSVRDLPWLIWAVAIFGSLSSAGFGFDQAWWASIMSTRQFASRFGSYNHAQESWALSERQQSLGTGLGYAGVILGLLCATPLNERFGRKRSLWIQSAVVCVGVIIESTCQTSYAQFLVGKAIVYFGGGIASNVIPVYQGECAPQNLRGVMAGTYNVFLMVGGLVAALIVYLCRHITTDWAWRGVVVAQIAIPVLNWLSLPILPESPYWLMQRGRLEEAAASLARLRAISLADAQAEIAQLEQQHQVQNQLRQQEQDQSASWSSCFTDPINRRRTIICVGAQVFQQAQGISFVANYQAIFLQQIGFRQVLLMSVIVYVIGIAGNLTGVAITDRLGRRLVLLVSAALLSACMLTIGGLTATPTNNYAVQVAAVVMLMLWFFTFQSTWGPLAWVLTAEVPPAAAVREKMVTLAGFSAYGTGLVIVFVNPYTQAAIGGSVAFIYGGFSVVATVFVWFIVPELKQRSLEEIDEMFVERVSARGFATYRCQREILAEGLEGKVGMVEEQEECVEKV</sequence>
<dbReference type="GO" id="GO:0016020">
    <property type="term" value="C:membrane"/>
    <property type="evidence" value="ECO:0007669"/>
    <property type="project" value="UniProtKB-SubCell"/>
</dbReference>
<feature type="transmembrane region" description="Helical" evidence="9">
    <location>
        <begin position="67"/>
        <end position="86"/>
    </location>
</feature>
<protein>
    <submittedName>
        <fullName evidence="11">High-affinity glucose transporter</fullName>
    </submittedName>
</protein>
<feature type="transmembrane region" description="Helical" evidence="9">
    <location>
        <begin position="12"/>
        <end position="30"/>
    </location>
</feature>
<dbReference type="Proteomes" id="UP000248961">
    <property type="component" value="Unassembled WGS sequence"/>
</dbReference>
<dbReference type="AlphaFoldDB" id="A0A395HZT9"/>
<name>A0A395HZT9_ASPHC</name>
<keyword evidence="6 9" id="KW-0472">Membrane</keyword>
<evidence type="ECO:0000313" key="12">
    <source>
        <dbReference type="Proteomes" id="UP000248961"/>
    </source>
</evidence>
<dbReference type="PANTHER" id="PTHR48022">
    <property type="entry name" value="PLASTIDIC GLUCOSE TRANSPORTER 4"/>
    <property type="match status" value="1"/>
</dbReference>
<dbReference type="FunFam" id="1.20.1250.20:FF:000078">
    <property type="entry name" value="MFS maltose transporter, putative"/>
    <property type="match status" value="1"/>
</dbReference>